<organism evidence="4 5">
    <name type="scientific">Penicillium argentinense</name>
    <dbReference type="NCBI Taxonomy" id="1131581"/>
    <lineage>
        <taxon>Eukaryota</taxon>
        <taxon>Fungi</taxon>
        <taxon>Dikarya</taxon>
        <taxon>Ascomycota</taxon>
        <taxon>Pezizomycotina</taxon>
        <taxon>Eurotiomycetes</taxon>
        <taxon>Eurotiomycetidae</taxon>
        <taxon>Eurotiales</taxon>
        <taxon>Aspergillaceae</taxon>
        <taxon>Penicillium</taxon>
    </lineage>
</organism>
<dbReference type="Gene3D" id="3.40.50.300">
    <property type="entry name" value="P-loop containing nucleotide triphosphate hydrolases"/>
    <property type="match status" value="1"/>
</dbReference>
<reference evidence="4" key="1">
    <citation type="submission" date="2022-11" db="EMBL/GenBank/DDBJ databases">
        <authorList>
            <person name="Petersen C."/>
        </authorList>
    </citation>
    <scope>NUCLEOTIDE SEQUENCE</scope>
    <source>
        <strain evidence="4">IBT 30761</strain>
    </source>
</reference>
<dbReference type="GeneID" id="81360641"/>
<evidence type="ECO:0000256" key="1">
    <source>
        <dbReference type="ARBA" id="ARBA00022737"/>
    </source>
</evidence>
<dbReference type="SUPFAM" id="SSF52540">
    <property type="entry name" value="P-loop containing nucleoside triphosphate hydrolases"/>
    <property type="match status" value="1"/>
</dbReference>
<dbReference type="InterPro" id="IPR027417">
    <property type="entry name" value="P-loop_NTPase"/>
</dbReference>
<accession>A0A9W9EYV9</accession>
<dbReference type="SMART" id="SM00355">
    <property type="entry name" value="ZnF_C2H2"/>
    <property type="match status" value="2"/>
</dbReference>
<proteinExistence type="predicted"/>
<name>A0A9W9EYV9_9EURO</name>
<dbReference type="Pfam" id="PF22939">
    <property type="entry name" value="WHD_GPIID"/>
    <property type="match status" value="1"/>
</dbReference>
<dbReference type="InterPro" id="IPR007111">
    <property type="entry name" value="NACHT_NTPase"/>
</dbReference>
<dbReference type="AlphaFoldDB" id="A0A9W9EYV9"/>
<sequence>MSTPNSSSAFEKALETFKGSLSKRDQNTFKAATFQDLQSSIDDLQRTQHGKRQTRWLKRLGPFLEAMDQWGKVVEVFCNSNEIVAFVWGPVKFLLQVASNHQKAFTELLDTYEAIGEHLPLLLQYQDLFRVQPEMVRVLSLIYEDILEFHRLAIQYFQQRSWKQLFDDNWKAKKARFATIISSLGRHRGLVETQANILHMQAFDDLRRQINDHHDEQMQGLDDARQLAESGRGRSIQEFEQARQIADSNHRAQLQLEEKRQMKKVFDWLRAPNTDFEHYKLKKTREIYPNTGRWLLEHPSFKEWLDPDYAKIPPLLWLNGIPGSGKTVLASIVVEEARKLSRKSTVLFFYCKHDDPEFNSFIAIARGLLAQILEQELDLLPHFYEQCCISKEPILQNPERVQKLLETALAHCKSAYIVLDGLDECKRDDRKEISSWFRERVDKLPASEPWRLRCLFTSRDDGHGRKDFEDIDTIKIRASDIADDLMTFCQRQADQLKINFHLTNDQTDSICETVAQRAGGMFLLPKLVWNNLSQQTSLVGMERELDPSVYPKQLEDAYRRILSQMETADSSRGNKIPRDVKLVLQWLTLARRPLAWREIQVLKSIDRQKQEVDFERHKFRVENAKDLCGSFVNVLDDGTVELVHLTAKHFLVDEGIVDPLVGDIKMASLCVDYLNLPIFVGSISDQAALRGDYGFMEYAALYWIRHLEGAIAEARRRLARAKLQEDQQPEDSEDEVEAFVHPTLQEKEYSRLMSPLAESLGVFIEHHWASPKSFLAVSDRNKRNLKVFENTASYEKLQQVFVSSRKQLHSFGPIKTEELATDISEIVNDVREVIKNAFSASPSPSATKEMTDKYGHNPFRCARFSCRSFTFGFATPEEREGHMARHERPYRCNHETCKQGFDIGFSSIPQYKRHMKTHHPDPSQADHEFPTDKEIQLSIRSKRNESKSAKELAPAVNRDEASPQDTEEASPEREGFAAPAPEPEIRPRPRMRWQNKKDLICQDFRSFLVIIAEGRLFDEAT</sequence>
<dbReference type="Proteomes" id="UP001149074">
    <property type="component" value="Unassembled WGS sequence"/>
</dbReference>
<comment type="caution">
    <text evidence="4">The sequence shown here is derived from an EMBL/GenBank/DDBJ whole genome shotgun (WGS) entry which is preliminary data.</text>
</comment>
<feature type="domain" description="NACHT" evidence="3">
    <location>
        <begin position="314"/>
        <end position="462"/>
    </location>
</feature>
<evidence type="ECO:0000259" key="3">
    <source>
        <dbReference type="PROSITE" id="PS50837"/>
    </source>
</evidence>
<dbReference type="EMBL" id="JAPQKI010000009">
    <property type="protein sequence ID" value="KAJ5090487.1"/>
    <property type="molecule type" value="Genomic_DNA"/>
</dbReference>
<gene>
    <name evidence="4" type="ORF">N7532_009171</name>
</gene>
<dbReference type="InterPro" id="IPR013087">
    <property type="entry name" value="Znf_C2H2_type"/>
</dbReference>
<dbReference type="InterPro" id="IPR054471">
    <property type="entry name" value="GPIID_WHD"/>
</dbReference>
<evidence type="ECO:0000313" key="4">
    <source>
        <dbReference type="EMBL" id="KAJ5090487.1"/>
    </source>
</evidence>
<dbReference type="InterPro" id="IPR056125">
    <property type="entry name" value="DUF7708"/>
</dbReference>
<dbReference type="OrthoDB" id="21416at2759"/>
<feature type="region of interest" description="Disordered" evidence="2">
    <location>
        <begin position="939"/>
        <end position="993"/>
    </location>
</feature>
<evidence type="ECO:0000313" key="5">
    <source>
        <dbReference type="Proteomes" id="UP001149074"/>
    </source>
</evidence>
<reference evidence="4" key="2">
    <citation type="journal article" date="2023" name="IMA Fungus">
        <title>Comparative genomic study of the Penicillium genus elucidates a diverse pangenome and 15 lateral gene transfer events.</title>
        <authorList>
            <person name="Petersen C."/>
            <person name="Sorensen T."/>
            <person name="Nielsen M.R."/>
            <person name="Sondergaard T.E."/>
            <person name="Sorensen J.L."/>
            <person name="Fitzpatrick D.A."/>
            <person name="Frisvad J.C."/>
            <person name="Nielsen K.L."/>
        </authorList>
    </citation>
    <scope>NUCLEOTIDE SEQUENCE</scope>
    <source>
        <strain evidence="4">IBT 30761</strain>
    </source>
</reference>
<dbReference type="InterPro" id="IPR056884">
    <property type="entry name" value="NPHP3-like_N"/>
</dbReference>
<keyword evidence="1" id="KW-0677">Repeat</keyword>
<protein>
    <recommendedName>
        <fullName evidence="3">NACHT domain-containing protein</fullName>
    </recommendedName>
</protein>
<keyword evidence="5" id="KW-1185">Reference proteome</keyword>
<dbReference type="RefSeq" id="XP_056472468.1">
    <property type="nucleotide sequence ID" value="XM_056621662.1"/>
</dbReference>
<dbReference type="Pfam" id="PF24883">
    <property type="entry name" value="NPHP3_N"/>
    <property type="match status" value="1"/>
</dbReference>
<dbReference type="PANTHER" id="PTHR10039">
    <property type="entry name" value="AMELOGENIN"/>
    <property type="match status" value="1"/>
</dbReference>
<dbReference type="Pfam" id="PF24809">
    <property type="entry name" value="DUF7708"/>
    <property type="match status" value="1"/>
</dbReference>
<dbReference type="PANTHER" id="PTHR10039:SF14">
    <property type="entry name" value="NACHT DOMAIN-CONTAINING PROTEIN"/>
    <property type="match status" value="1"/>
</dbReference>
<evidence type="ECO:0000256" key="2">
    <source>
        <dbReference type="SAM" id="MobiDB-lite"/>
    </source>
</evidence>
<dbReference type="PROSITE" id="PS50837">
    <property type="entry name" value="NACHT"/>
    <property type="match status" value="1"/>
</dbReference>